<protein>
    <submittedName>
        <fullName evidence="3">Uncharacterized protein</fullName>
    </submittedName>
</protein>
<sequence length="84" mass="9845">MHPSLPWRGRIYILPTGLISLIQQTSIKPATHPDNTLDYRMFYLFFGIPFSLLVKMNKTNRKKNIKKPMGFWRPRPTQAQPVGF</sequence>
<evidence type="ECO:0000256" key="2">
    <source>
        <dbReference type="SAM" id="Phobius"/>
    </source>
</evidence>
<name>A0A3N4K3E4_9PEZI</name>
<organism evidence="3 4">
    <name type="scientific">Choiromyces venosus 120613-1</name>
    <dbReference type="NCBI Taxonomy" id="1336337"/>
    <lineage>
        <taxon>Eukaryota</taxon>
        <taxon>Fungi</taxon>
        <taxon>Dikarya</taxon>
        <taxon>Ascomycota</taxon>
        <taxon>Pezizomycotina</taxon>
        <taxon>Pezizomycetes</taxon>
        <taxon>Pezizales</taxon>
        <taxon>Tuberaceae</taxon>
        <taxon>Choiromyces</taxon>
    </lineage>
</organism>
<keyword evidence="2" id="KW-0472">Membrane</keyword>
<keyword evidence="2" id="KW-1133">Transmembrane helix</keyword>
<feature type="region of interest" description="Disordered" evidence="1">
    <location>
        <begin position="65"/>
        <end position="84"/>
    </location>
</feature>
<evidence type="ECO:0000313" key="3">
    <source>
        <dbReference type="EMBL" id="RPB05084.1"/>
    </source>
</evidence>
<dbReference type="AlphaFoldDB" id="A0A3N4K3E4"/>
<dbReference type="EMBL" id="ML120354">
    <property type="protein sequence ID" value="RPB05084.1"/>
    <property type="molecule type" value="Genomic_DNA"/>
</dbReference>
<evidence type="ECO:0000313" key="4">
    <source>
        <dbReference type="Proteomes" id="UP000276215"/>
    </source>
</evidence>
<gene>
    <name evidence="3" type="ORF">L873DRAFT_943313</name>
</gene>
<dbReference type="Proteomes" id="UP000276215">
    <property type="component" value="Unassembled WGS sequence"/>
</dbReference>
<accession>A0A3N4K3E4</accession>
<feature type="transmembrane region" description="Helical" evidence="2">
    <location>
        <begin position="41"/>
        <end position="57"/>
    </location>
</feature>
<evidence type="ECO:0000256" key="1">
    <source>
        <dbReference type="SAM" id="MobiDB-lite"/>
    </source>
</evidence>
<keyword evidence="2" id="KW-0812">Transmembrane</keyword>
<proteinExistence type="predicted"/>
<reference evidence="3 4" key="1">
    <citation type="journal article" date="2018" name="Nat. Ecol. Evol.">
        <title>Pezizomycetes genomes reveal the molecular basis of ectomycorrhizal truffle lifestyle.</title>
        <authorList>
            <person name="Murat C."/>
            <person name="Payen T."/>
            <person name="Noel B."/>
            <person name="Kuo A."/>
            <person name="Morin E."/>
            <person name="Chen J."/>
            <person name="Kohler A."/>
            <person name="Krizsan K."/>
            <person name="Balestrini R."/>
            <person name="Da Silva C."/>
            <person name="Montanini B."/>
            <person name="Hainaut M."/>
            <person name="Levati E."/>
            <person name="Barry K.W."/>
            <person name="Belfiori B."/>
            <person name="Cichocki N."/>
            <person name="Clum A."/>
            <person name="Dockter R.B."/>
            <person name="Fauchery L."/>
            <person name="Guy J."/>
            <person name="Iotti M."/>
            <person name="Le Tacon F."/>
            <person name="Lindquist E.A."/>
            <person name="Lipzen A."/>
            <person name="Malagnac F."/>
            <person name="Mello A."/>
            <person name="Molinier V."/>
            <person name="Miyauchi S."/>
            <person name="Poulain J."/>
            <person name="Riccioni C."/>
            <person name="Rubini A."/>
            <person name="Sitrit Y."/>
            <person name="Splivallo R."/>
            <person name="Traeger S."/>
            <person name="Wang M."/>
            <person name="Zifcakova L."/>
            <person name="Wipf D."/>
            <person name="Zambonelli A."/>
            <person name="Paolocci F."/>
            <person name="Nowrousian M."/>
            <person name="Ottonello S."/>
            <person name="Baldrian P."/>
            <person name="Spatafora J.W."/>
            <person name="Henrissat B."/>
            <person name="Nagy L.G."/>
            <person name="Aury J.M."/>
            <person name="Wincker P."/>
            <person name="Grigoriev I.V."/>
            <person name="Bonfante P."/>
            <person name="Martin F.M."/>
        </authorList>
    </citation>
    <scope>NUCLEOTIDE SEQUENCE [LARGE SCALE GENOMIC DNA]</scope>
    <source>
        <strain evidence="3 4">120613-1</strain>
    </source>
</reference>
<keyword evidence="4" id="KW-1185">Reference proteome</keyword>